<dbReference type="GO" id="GO:0016020">
    <property type="term" value="C:membrane"/>
    <property type="evidence" value="ECO:0007669"/>
    <property type="project" value="InterPro"/>
</dbReference>
<evidence type="ECO:0000256" key="6">
    <source>
        <dbReference type="ARBA" id="ARBA00070228"/>
    </source>
</evidence>
<dbReference type="Gene3D" id="3.40.190.10">
    <property type="entry name" value="Periplasmic binding protein-like II"/>
    <property type="match status" value="2"/>
</dbReference>
<dbReference type="InterPro" id="IPR010067">
    <property type="entry name" value="ABC_SsuA_sub-bd"/>
</dbReference>
<dbReference type="EMBL" id="FNSO01000004">
    <property type="protein sequence ID" value="SED80095.1"/>
    <property type="molecule type" value="Genomic_DNA"/>
</dbReference>
<accession>A0A1H5DMJ4</accession>
<evidence type="ECO:0000256" key="5">
    <source>
        <dbReference type="ARBA" id="ARBA00055538"/>
    </source>
</evidence>
<protein>
    <recommendedName>
        <fullName evidence="6">Putative aliphatic sulfonates-binding protein</fullName>
    </recommendedName>
</protein>
<proteinExistence type="inferred from homology"/>
<comment type="subcellular location">
    <subcellularLocation>
        <location evidence="1">Periplasm</location>
    </subcellularLocation>
</comment>
<gene>
    <name evidence="7" type="ORF">SAMN04489727_9469</name>
</gene>
<organism evidence="7 8">
    <name type="scientific">Amycolatopsis tolypomycina</name>
    <dbReference type="NCBI Taxonomy" id="208445"/>
    <lineage>
        <taxon>Bacteria</taxon>
        <taxon>Bacillati</taxon>
        <taxon>Actinomycetota</taxon>
        <taxon>Actinomycetes</taxon>
        <taxon>Pseudonocardiales</taxon>
        <taxon>Pseudonocardiaceae</taxon>
        <taxon>Amycolatopsis</taxon>
    </lineage>
</organism>
<dbReference type="SUPFAM" id="SSF53850">
    <property type="entry name" value="Periplasmic binding protein-like II"/>
    <property type="match status" value="1"/>
</dbReference>
<dbReference type="Pfam" id="PF13379">
    <property type="entry name" value="NMT1_2"/>
    <property type="match status" value="1"/>
</dbReference>
<dbReference type="RefSeq" id="WP_208613517.1">
    <property type="nucleotide sequence ID" value="NZ_FNSO01000004.1"/>
</dbReference>
<keyword evidence="3" id="KW-0813">Transport</keyword>
<dbReference type="PANTHER" id="PTHR30024:SF47">
    <property type="entry name" value="TAURINE-BINDING PERIPLASMIC PROTEIN"/>
    <property type="match status" value="1"/>
</dbReference>
<dbReference type="NCBIfam" id="TIGR01728">
    <property type="entry name" value="SsuA_fam"/>
    <property type="match status" value="1"/>
</dbReference>
<keyword evidence="8" id="KW-1185">Reference proteome</keyword>
<dbReference type="CDD" id="cd13563">
    <property type="entry name" value="PBP2_SsuA_like_6"/>
    <property type="match status" value="1"/>
</dbReference>
<evidence type="ECO:0000256" key="1">
    <source>
        <dbReference type="ARBA" id="ARBA00004418"/>
    </source>
</evidence>
<name>A0A1H5DMJ4_9PSEU</name>
<dbReference type="STRING" id="208445.SAMN04489727_9469"/>
<evidence type="ECO:0000313" key="8">
    <source>
        <dbReference type="Proteomes" id="UP000199622"/>
    </source>
</evidence>
<comment type="similarity">
    <text evidence="2">Belongs to the bacterial solute-binding protein SsuA/TauA family.</text>
</comment>
<dbReference type="AlphaFoldDB" id="A0A1H5DMJ4"/>
<dbReference type="PROSITE" id="PS51257">
    <property type="entry name" value="PROKAR_LIPOPROTEIN"/>
    <property type="match status" value="1"/>
</dbReference>
<sequence length="337" mass="35849">MISRPRPRLLTVLLTLLTLAGVTALSGCSGSSASGSGSKITIGFSAWPGWFPWQVAQEQGLFAKNGVNVDLKYFDNYTDSINALSSGAIDANSQTLNDTLSSVSGGAKLSIVLVNDNSTGNDKIIARDGITSIADLKGKKVAVEQGLVDHYLLLLALQSANLTEKDIQLVNLPTDAAAAAFKSGQVDAVAAFAPFTSTALERPGSRAISSSAEFPGAIPDHLVTSQKLVKDNPKDVQALVNTWFETLTWIKNNKEAAIKIMAKRGGVSEADYKSYDAGTTIFTRQQNIDAFTPGVTPQHLDYQANKIIDFIVSTGLAQQRPSLDGLFVDQFVKAAPQ</sequence>
<dbReference type="GO" id="GO:0042597">
    <property type="term" value="C:periplasmic space"/>
    <property type="evidence" value="ECO:0007669"/>
    <property type="project" value="UniProtKB-SubCell"/>
</dbReference>
<dbReference type="PANTHER" id="PTHR30024">
    <property type="entry name" value="ALIPHATIC SULFONATES-BINDING PROTEIN-RELATED"/>
    <property type="match status" value="1"/>
</dbReference>
<evidence type="ECO:0000256" key="3">
    <source>
        <dbReference type="ARBA" id="ARBA00022448"/>
    </source>
</evidence>
<dbReference type="FunFam" id="3.40.190.10:FF:000050">
    <property type="entry name" value="Sulfonate ABC transporter substrate-binding protein"/>
    <property type="match status" value="1"/>
</dbReference>
<evidence type="ECO:0000313" key="7">
    <source>
        <dbReference type="EMBL" id="SED80095.1"/>
    </source>
</evidence>
<evidence type="ECO:0000256" key="2">
    <source>
        <dbReference type="ARBA" id="ARBA00010742"/>
    </source>
</evidence>
<evidence type="ECO:0000256" key="4">
    <source>
        <dbReference type="ARBA" id="ARBA00022729"/>
    </source>
</evidence>
<dbReference type="GO" id="GO:0042626">
    <property type="term" value="F:ATPase-coupled transmembrane transporter activity"/>
    <property type="evidence" value="ECO:0007669"/>
    <property type="project" value="InterPro"/>
</dbReference>
<comment type="function">
    <text evidence="5">Part of a binding-protein-dependent transport system for aliphatic sulfonates. Putative binding protein.</text>
</comment>
<keyword evidence="4" id="KW-0732">Signal</keyword>
<reference evidence="8" key="1">
    <citation type="submission" date="2016-10" db="EMBL/GenBank/DDBJ databases">
        <authorList>
            <person name="Varghese N."/>
            <person name="Submissions S."/>
        </authorList>
    </citation>
    <scope>NUCLEOTIDE SEQUENCE [LARGE SCALE GENOMIC DNA]</scope>
    <source>
        <strain evidence="8">DSM 44544</strain>
    </source>
</reference>
<dbReference type="Proteomes" id="UP000199622">
    <property type="component" value="Unassembled WGS sequence"/>
</dbReference>